<accession>A0A7D9EIY6</accession>
<gene>
    <name evidence="9" type="ORF">PACLA_8A072477</name>
</gene>
<evidence type="ECO:0000256" key="6">
    <source>
        <dbReference type="ARBA" id="ARBA00023136"/>
    </source>
</evidence>
<keyword evidence="3" id="KW-0812">Transmembrane</keyword>
<dbReference type="InterPro" id="IPR000276">
    <property type="entry name" value="GPCR_Rhodpsn"/>
</dbReference>
<evidence type="ECO:0000256" key="5">
    <source>
        <dbReference type="ARBA" id="ARBA00023040"/>
    </source>
</evidence>
<evidence type="ECO:0000256" key="2">
    <source>
        <dbReference type="ARBA" id="ARBA00022475"/>
    </source>
</evidence>
<keyword evidence="5" id="KW-0297">G-protein coupled receptor</keyword>
<dbReference type="InterPro" id="IPR050569">
    <property type="entry name" value="TAAR"/>
</dbReference>
<dbReference type="Gene3D" id="1.20.1070.10">
    <property type="entry name" value="Rhodopsin 7-helix transmembrane proteins"/>
    <property type="match status" value="1"/>
</dbReference>
<organism evidence="9 10">
    <name type="scientific">Paramuricea clavata</name>
    <name type="common">Red gorgonian</name>
    <name type="synonym">Violescent sea-whip</name>
    <dbReference type="NCBI Taxonomy" id="317549"/>
    <lineage>
        <taxon>Eukaryota</taxon>
        <taxon>Metazoa</taxon>
        <taxon>Cnidaria</taxon>
        <taxon>Anthozoa</taxon>
        <taxon>Octocorallia</taxon>
        <taxon>Malacalcyonacea</taxon>
        <taxon>Plexauridae</taxon>
        <taxon>Paramuricea</taxon>
    </lineage>
</organism>
<dbReference type="CDD" id="cd00637">
    <property type="entry name" value="7tm_classA_rhodopsin-like"/>
    <property type="match status" value="1"/>
</dbReference>
<dbReference type="PROSITE" id="PS50262">
    <property type="entry name" value="G_PROTEIN_RECEP_F1_2"/>
    <property type="match status" value="1"/>
</dbReference>
<evidence type="ECO:0000256" key="7">
    <source>
        <dbReference type="ARBA" id="ARBA00023170"/>
    </source>
</evidence>
<dbReference type="EMBL" id="CACRXK020006077">
    <property type="protein sequence ID" value="CAB4008284.1"/>
    <property type="molecule type" value="Genomic_DNA"/>
</dbReference>
<proteinExistence type="predicted"/>
<sequence length="269" mass="30140">MDMYSNFNVSLHNDTPIERETGFEFITTPAVIAIVVSIIDGVLILFGATINLAVIVAIVRHHRELKTMDLFILNLCLSDFVSSIFYQPLVITRLLARSAQSHIHTGVFRMATFSCLLVDCAALFLVTFDKYLGIRFPFRYHMYFRKQYVVAIITCGWVIATAIGLTFALLDQAAKIAGIIYGLLLLIMFILTPVLQIASFFIAKRHERRIQRMEKVVANCDCTREPKPADEIPSIDNINAGTAHSSINNSKPVHPFTSKAARTITILTT</sequence>
<feature type="non-terminal residue" evidence="9">
    <location>
        <position position="269"/>
    </location>
</feature>
<keyword evidence="8" id="KW-0807">Transducer</keyword>
<name>A0A7D9EIY6_PARCT</name>
<evidence type="ECO:0000256" key="4">
    <source>
        <dbReference type="ARBA" id="ARBA00022989"/>
    </source>
</evidence>
<evidence type="ECO:0000313" key="9">
    <source>
        <dbReference type="EMBL" id="CAB4008284.1"/>
    </source>
</evidence>
<evidence type="ECO:0000313" key="10">
    <source>
        <dbReference type="Proteomes" id="UP001152795"/>
    </source>
</evidence>
<reference evidence="9" key="1">
    <citation type="submission" date="2020-04" db="EMBL/GenBank/DDBJ databases">
        <authorList>
            <person name="Alioto T."/>
            <person name="Alioto T."/>
            <person name="Gomez Garrido J."/>
        </authorList>
    </citation>
    <scope>NUCLEOTIDE SEQUENCE</scope>
    <source>
        <strain evidence="9">A484AB</strain>
    </source>
</reference>
<comment type="subcellular location">
    <subcellularLocation>
        <location evidence="1">Cell membrane</location>
        <topology evidence="1">Multi-pass membrane protein</topology>
    </subcellularLocation>
</comment>
<dbReference type="InterPro" id="IPR017452">
    <property type="entry name" value="GPCR_Rhodpsn_7TM"/>
</dbReference>
<dbReference type="AlphaFoldDB" id="A0A7D9EIY6"/>
<dbReference type="Proteomes" id="UP001152795">
    <property type="component" value="Unassembled WGS sequence"/>
</dbReference>
<keyword evidence="7 9" id="KW-0675">Receptor</keyword>
<dbReference type="OrthoDB" id="6151005at2759"/>
<dbReference type="Pfam" id="PF00001">
    <property type="entry name" value="7tm_1"/>
    <property type="match status" value="1"/>
</dbReference>
<protein>
    <submittedName>
        <fullName evidence="9">Melanocortin 1 receptor, partial</fullName>
    </submittedName>
</protein>
<evidence type="ECO:0000256" key="8">
    <source>
        <dbReference type="ARBA" id="ARBA00023224"/>
    </source>
</evidence>
<dbReference type="SUPFAM" id="SSF81321">
    <property type="entry name" value="Family A G protein-coupled receptor-like"/>
    <property type="match status" value="1"/>
</dbReference>
<dbReference type="PANTHER" id="PTHR24249">
    <property type="entry name" value="HISTAMINE RECEPTOR-RELATED G-PROTEIN COUPLED RECEPTOR"/>
    <property type="match status" value="1"/>
</dbReference>
<keyword evidence="6" id="KW-0472">Membrane</keyword>
<keyword evidence="2" id="KW-1003">Cell membrane</keyword>
<keyword evidence="4" id="KW-1133">Transmembrane helix</keyword>
<keyword evidence="10" id="KW-1185">Reference proteome</keyword>
<dbReference type="PRINTS" id="PR00237">
    <property type="entry name" value="GPCRRHODOPSN"/>
</dbReference>
<dbReference type="GO" id="GO:0005886">
    <property type="term" value="C:plasma membrane"/>
    <property type="evidence" value="ECO:0007669"/>
    <property type="project" value="UniProtKB-SubCell"/>
</dbReference>
<dbReference type="GO" id="GO:0004930">
    <property type="term" value="F:G protein-coupled receptor activity"/>
    <property type="evidence" value="ECO:0007669"/>
    <property type="project" value="UniProtKB-KW"/>
</dbReference>
<evidence type="ECO:0000256" key="1">
    <source>
        <dbReference type="ARBA" id="ARBA00004651"/>
    </source>
</evidence>
<evidence type="ECO:0000256" key="3">
    <source>
        <dbReference type="ARBA" id="ARBA00022692"/>
    </source>
</evidence>
<comment type="caution">
    <text evidence="9">The sequence shown here is derived from an EMBL/GenBank/DDBJ whole genome shotgun (WGS) entry which is preliminary data.</text>
</comment>